<accession>A0A9D4TDH4</accession>
<reference evidence="2" key="2">
    <citation type="submission" date="2021-09" db="EMBL/GenBank/DDBJ databases">
        <authorList>
            <person name="Jia N."/>
            <person name="Wang J."/>
            <person name="Shi W."/>
            <person name="Du L."/>
            <person name="Sun Y."/>
            <person name="Zhan W."/>
            <person name="Jiang J."/>
            <person name="Wang Q."/>
            <person name="Zhang B."/>
            <person name="Ji P."/>
            <person name="Sakyi L.B."/>
            <person name="Cui X."/>
            <person name="Yuan T."/>
            <person name="Jiang B."/>
            <person name="Yang W."/>
            <person name="Lam T.T.-Y."/>
            <person name="Chang Q."/>
            <person name="Ding S."/>
            <person name="Wang X."/>
            <person name="Zhu J."/>
            <person name="Ruan X."/>
            <person name="Zhao L."/>
            <person name="Wei J."/>
            <person name="Que T."/>
            <person name="Du C."/>
            <person name="Cheng J."/>
            <person name="Dai P."/>
            <person name="Han X."/>
            <person name="Huang E."/>
            <person name="Gao Y."/>
            <person name="Liu J."/>
            <person name="Shao H."/>
            <person name="Ye R."/>
            <person name="Li L."/>
            <person name="Wei W."/>
            <person name="Wang X."/>
            <person name="Wang C."/>
            <person name="Huo Q."/>
            <person name="Li W."/>
            <person name="Guo W."/>
            <person name="Chen H."/>
            <person name="Chen S."/>
            <person name="Zhou L."/>
            <person name="Zhou L."/>
            <person name="Ni X."/>
            <person name="Tian J."/>
            <person name="Zhou Y."/>
            <person name="Sheng Y."/>
            <person name="Liu T."/>
            <person name="Pan Y."/>
            <person name="Xia L."/>
            <person name="Li J."/>
            <person name="Zhao F."/>
            <person name="Cao W."/>
        </authorList>
    </citation>
    <scope>NUCLEOTIDE SEQUENCE</scope>
    <source>
        <strain evidence="2">Rsan-2018</strain>
        <tissue evidence="2">Larvae</tissue>
    </source>
</reference>
<feature type="region of interest" description="Disordered" evidence="1">
    <location>
        <begin position="183"/>
        <end position="217"/>
    </location>
</feature>
<name>A0A9D4TDH4_RHISA</name>
<dbReference type="AlphaFoldDB" id="A0A9D4TDH4"/>
<feature type="compositionally biased region" description="Basic and acidic residues" evidence="1">
    <location>
        <begin position="183"/>
        <end position="196"/>
    </location>
</feature>
<dbReference type="EMBL" id="JABSTV010000522">
    <property type="protein sequence ID" value="KAH7986253.1"/>
    <property type="molecule type" value="Genomic_DNA"/>
</dbReference>
<evidence type="ECO:0000313" key="3">
    <source>
        <dbReference type="Proteomes" id="UP000821837"/>
    </source>
</evidence>
<proteinExistence type="predicted"/>
<dbReference type="Proteomes" id="UP000821837">
    <property type="component" value="Unassembled WGS sequence"/>
</dbReference>
<reference evidence="2" key="1">
    <citation type="journal article" date="2020" name="Cell">
        <title>Large-Scale Comparative Analyses of Tick Genomes Elucidate Their Genetic Diversity and Vector Capacities.</title>
        <authorList>
            <consortium name="Tick Genome and Microbiome Consortium (TIGMIC)"/>
            <person name="Jia N."/>
            <person name="Wang J."/>
            <person name="Shi W."/>
            <person name="Du L."/>
            <person name="Sun Y."/>
            <person name="Zhan W."/>
            <person name="Jiang J.F."/>
            <person name="Wang Q."/>
            <person name="Zhang B."/>
            <person name="Ji P."/>
            <person name="Bell-Sakyi L."/>
            <person name="Cui X.M."/>
            <person name="Yuan T.T."/>
            <person name="Jiang B.G."/>
            <person name="Yang W.F."/>
            <person name="Lam T.T."/>
            <person name="Chang Q.C."/>
            <person name="Ding S.J."/>
            <person name="Wang X.J."/>
            <person name="Zhu J.G."/>
            <person name="Ruan X.D."/>
            <person name="Zhao L."/>
            <person name="Wei J.T."/>
            <person name="Ye R.Z."/>
            <person name="Que T.C."/>
            <person name="Du C.H."/>
            <person name="Zhou Y.H."/>
            <person name="Cheng J.X."/>
            <person name="Dai P.F."/>
            <person name="Guo W.B."/>
            <person name="Han X.H."/>
            <person name="Huang E.J."/>
            <person name="Li L.F."/>
            <person name="Wei W."/>
            <person name="Gao Y.C."/>
            <person name="Liu J.Z."/>
            <person name="Shao H.Z."/>
            <person name="Wang X."/>
            <person name="Wang C.C."/>
            <person name="Yang T.C."/>
            <person name="Huo Q.B."/>
            <person name="Li W."/>
            <person name="Chen H.Y."/>
            <person name="Chen S.E."/>
            <person name="Zhou L.G."/>
            <person name="Ni X.B."/>
            <person name="Tian J.H."/>
            <person name="Sheng Y."/>
            <person name="Liu T."/>
            <person name="Pan Y.S."/>
            <person name="Xia L.Y."/>
            <person name="Li J."/>
            <person name="Zhao F."/>
            <person name="Cao W.C."/>
        </authorList>
    </citation>
    <scope>NUCLEOTIDE SEQUENCE</scope>
    <source>
        <strain evidence="2">Rsan-2018</strain>
    </source>
</reference>
<comment type="caution">
    <text evidence="2">The sequence shown here is derived from an EMBL/GenBank/DDBJ whole genome shotgun (WGS) entry which is preliminary data.</text>
</comment>
<evidence type="ECO:0000313" key="2">
    <source>
        <dbReference type="EMBL" id="KAH7986253.1"/>
    </source>
</evidence>
<sequence>MTFSEVHCLPKIPRPPYVNRGNPMELYDEEQFHARYRFTKNAVRQLLAMLPLQESGTTEDSLHGDLVRIPQSTVCRAAGKVTLLIAKHLCSMLVRFPQPAGFPKVMTHTEGLCLFRLFATKLPSRYTYPPCASPPPSPHQPAAAAIVAPREAQNSAAAHDPYPRFLSPSNLYRGTWIEIHKQDDAKHESNISKKPQESGSCTGTHLRLRPLRAFERE</sequence>
<keyword evidence="3" id="KW-1185">Reference proteome</keyword>
<protein>
    <submittedName>
        <fullName evidence="2">Uncharacterized protein</fullName>
    </submittedName>
</protein>
<gene>
    <name evidence="2" type="ORF">HPB52_025098</name>
</gene>
<organism evidence="2 3">
    <name type="scientific">Rhipicephalus sanguineus</name>
    <name type="common">Brown dog tick</name>
    <name type="synonym">Ixodes sanguineus</name>
    <dbReference type="NCBI Taxonomy" id="34632"/>
    <lineage>
        <taxon>Eukaryota</taxon>
        <taxon>Metazoa</taxon>
        <taxon>Ecdysozoa</taxon>
        <taxon>Arthropoda</taxon>
        <taxon>Chelicerata</taxon>
        <taxon>Arachnida</taxon>
        <taxon>Acari</taxon>
        <taxon>Parasitiformes</taxon>
        <taxon>Ixodida</taxon>
        <taxon>Ixodoidea</taxon>
        <taxon>Ixodidae</taxon>
        <taxon>Rhipicephalinae</taxon>
        <taxon>Rhipicephalus</taxon>
        <taxon>Rhipicephalus</taxon>
    </lineage>
</organism>
<evidence type="ECO:0000256" key="1">
    <source>
        <dbReference type="SAM" id="MobiDB-lite"/>
    </source>
</evidence>